<protein>
    <submittedName>
        <fullName evidence="1">Uncharacterized protein</fullName>
    </submittedName>
</protein>
<dbReference type="Proteomes" id="UP000536624">
    <property type="component" value="Unassembled WGS sequence"/>
</dbReference>
<dbReference type="RefSeq" id="WP_167502493.1">
    <property type="nucleotide sequence ID" value="NZ_JAALLH010000001.1"/>
</dbReference>
<name>A0A7X5X5J8_STRMQ</name>
<evidence type="ECO:0000313" key="2">
    <source>
        <dbReference type="Proteomes" id="UP000536624"/>
    </source>
</evidence>
<organism evidence="1 2">
    <name type="scientific">Streptomyces malaysiensis</name>
    <dbReference type="NCBI Taxonomy" id="92644"/>
    <lineage>
        <taxon>Bacteria</taxon>
        <taxon>Bacillati</taxon>
        <taxon>Actinomycetota</taxon>
        <taxon>Actinomycetes</taxon>
        <taxon>Kitasatosporales</taxon>
        <taxon>Streptomycetaceae</taxon>
        <taxon>Streptomyces</taxon>
        <taxon>Streptomyces violaceusniger group</taxon>
    </lineage>
</organism>
<reference evidence="1 2" key="1">
    <citation type="submission" date="2020-02" db="EMBL/GenBank/DDBJ databases">
        <title>Streptomyces malaysiensis DSM14702 (JHCC583434, PFL_A843) Genome sequencing and assembly.</title>
        <authorList>
            <person name="Samborskyy M."/>
        </authorList>
    </citation>
    <scope>NUCLEOTIDE SEQUENCE [LARGE SCALE GENOMIC DNA]</scope>
    <source>
        <strain evidence="1 2">DSM 14702</strain>
    </source>
</reference>
<accession>A0A7X5X5J8</accession>
<evidence type="ECO:0000313" key="1">
    <source>
        <dbReference type="EMBL" id="NIY66972.1"/>
    </source>
</evidence>
<dbReference type="EMBL" id="JAALLH010000001">
    <property type="protein sequence ID" value="NIY66972.1"/>
    <property type="molecule type" value="Genomic_DNA"/>
</dbReference>
<proteinExistence type="predicted"/>
<gene>
    <name evidence="1" type="ORF">SMALB_5006</name>
</gene>
<dbReference type="AlphaFoldDB" id="A0A7X5X5J8"/>
<comment type="caution">
    <text evidence="1">The sequence shown here is derived from an EMBL/GenBank/DDBJ whole genome shotgun (WGS) entry which is preliminary data.</text>
</comment>
<sequence>MLAPWARYAAAAKPYVLPGTLAELGGGPAVGGFIVPCRVGWGPCYVYGLADEADFRLMWERVIR</sequence>